<dbReference type="SUPFAM" id="SSF51905">
    <property type="entry name" value="FAD/NAD(P)-binding domain"/>
    <property type="match status" value="1"/>
</dbReference>
<dbReference type="Gene3D" id="3.30.9.10">
    <property type="entry name" value="D-Amino Acid Oxidase, subunit A, domain 2"/>
    <property type="match status" value="1"/>
</dbReference>
<dbReference type="InterPro" id="IPR036188">
    <property type="entry name" value="FAD/NAD-bd_sf"/>
</dbReference>
<dbReference type="EC" id="1.5.3.1" evidence="6"/>
<reference evidence="6 7" key="1">
    <citation type="submission" date="2018-08" db="EMBL/GenBank/DDBJ databases">
        <title>Meiothermus cateniformans JCM 15151 genome sequencing project.</title>
        <authorList>
            <person name="Da Costa M.S."/>
            <person name="Albuquerque L."/>
            <person name="Raposo P."/>
            <person name="Froufe H.J.C."/>
            <person name="Barroso C.S."/>
            <person name="Egas C."/>
        </authorList>
    </citation>
    <scope>NUCLEOTIDE SEQUENCE [LARGE SCALE GENOMIC DNA]</scope>
    <source>
        <strain evidence="6 7">JCM 15151</strain>
    </source>
</reference>
<sequence>MNSADVVVVGLGAMGSASLYQLARRGARVIGIDRHVPPHNYGSSHGETRITRQAIGEGAAYVPLVLRSHQIWRELEAQTGASLFLACGGLMLSSPVGEALHHGKPQFLQCTIQAARQFGIPHEVLDAAQIEARFPQFGLKGDETGYYEPGAGLLYPERCIQVQLEQAQRLGASLHTGERVQRMIPQADGVWVETDKNRYTAAKVVVSAGAWAADLLGEPFKRVLRVYRQVLFWLEARDPQTYAPGRFPIFIWMFGSGEGEHFYGFPQVAQGVKVATEQSRVSTHPDQVERSVQGAETQAFLERYVQGRLKGLGPACLKSATCLYTCTADGDFILDHHPDSERILVASPCSGHGFKHSAAVGEIMAELALEGQSTLDITPFRLSHRPPWAHNVSA</sequence>
<comment type="cofactor">
    <cofactor evidence="1">
        <name>FAD</name>
        <dbReference type="ChEBI" id="CHEBI:57692"/>
    </cofactor>
</comment>
<dbReference type="NCBIfam" id="NF008425">
    <property type="entry name" value="PRK11259.1"/>
    <property type="match status" value="1"/>
</dbReference>
<dbReference type="InterPro" id="IPR045170">
    <property type="entry name" value="MTOX"/>
</dbReference>
<dbReference type="PANTHER" id="PTHR10961">
    <property type="entry name" value="PEROXISOMAL SARCOSINE OXIDASE"/>
    <property type="match status" value="1"/>
</dbReference>
<dbReference type="RefSeq" id="WP_027886505.1">
    <property type="nucleotide sequence ID" value="NZ_JBHSXZ010000034.1"/>
</dbReference>
<keyword evidence="3" id="KW-0274">FAD</keyword>
<dbReference type="GO" id="GO:0050660">
    <property type="term" value="F:flavin adenine dinucleotide binding"/>
    <property type="evidence" value="ECO:0007669"/>
    <property type="project" value="InterPro"/>
</dbReference>
<dbReference type="PANTHER" id="PTHR10961:SF7">
    <property type="entry name" value="FAD DEPENDENT OXIDOREDUCTASE DOMAIN-CONTAINING PROTEIN"/>
    <property type="match status" value="1"/>
</dbReference>
<keyword evidence="4 6" id="KW-0560">Oxidoreductase</keyword>
<dbReference type="GO" id="GO:0008115">
    <property type="term" value="F:sarcosine oxidase activity"/>
    <property type="evidence" value="ECO:0007669"/>
    <property type="project" value="UniProtKB-EC"/>
</dbReference>
<organism evidence="6 7">
    <name type="scientific">Meiothermus taiwanensis</name>
    <dbReference type="NCBI Taxonomy" id="172827"/>
    <lineage>
        <taxon>Bacteria</taxon>
        <taxon>Thermotogati</taxon>
        <taxon>Deinococcota</taxon>
        <taxon>Deinococci</taxon>
        <taxon>Thermales</taxon>
        <taxon>Thermaceae</taxon>
        <taxon>Meiothermus</taxon>
    </lineage>
</organism>
<dbReference type="Pfam" id="PF01266">
    <property type="entry name" value="DAO"/>
    <property type="match status" value="1"/>
</dbReference>
<dbReference type="SUPFAM" id="SSF54373">
    <property type="entry name" value="FAD-linked reductases, C-terminal domain"/>
    <property type="match status" value="1"/>
</dbReference>
<keyword evidence="2" id="KW-0285">Flavoprotein</keyword>
<comment type="caution">
    <text evidence="6">The sequence shown here is derived from an EMBL/GenBank/DDBJ whole genome shotgun (WGS) entry which is preliminary data.</text>
</comment>
<evidence type="ECO:0000256" key="3">
    <source>
        <dbReference type="ARBA" id="ARBA00022827"/>
    </source>
</evidence>
<accession>A0A399E9H7</accession>
<evidence type="ECO:0000256" key="1">
    <source>
        <dbReference type="ARBA" id="ARBA00001974"/>
    </source>
</evidence>
<gene>
    <name evidence="6" type="primary">soxA</name>
    <name evidence="6" type="ORF">Mcate_00721</name>
</gene>
<evidence type="ECO:0000256" key="4">
    <source>
        <dbReference type="ARBA" id="ARBA00023002"/>
    </source>
</evidence>
<evidence type="ECO:0000256" key="2">
    <source>
        <dbReference type="ARBA" id="ARBA00022630"/>
    </source>
</evidence>
<name>A0A399E9H7_9DEIN</name>
<evidence type="ECO:0000259" key="5">
    <source>
        <dbReference type="Pfam" id="PF01266"/>
    </source>
</evidence>
<evidence type="ECO:0000313" key="7">
    <source>
        <dbReference type="Proteomes" id="UP000266089"/>
    </source>
</evidence>
<dbReference type="InterPro" id="IPR006076">
    <property type="entry name" value="FAD-dep_OxRdtase"/>
</dbReference>
<evidence type="ECO:0000313" key="6">
    <source>
        <dbReference type="EMBL" id="RIH78702.1"/>
    </source>
</evidence>
<proteinExistence type="predicted"/>
<protein>
    <submittedName>
        <fullName evidence="6">Monomeric sarcosine oxidase</fullName>
        <ecNumber evidence="6">1.5.3.1</ecNumber>
    </submittedName>
</protein>
<dbReference type="AlphaFoldDB" id="A0A399E9H7"/>
<dbReference type="Gene3D" id="3.50.50.60">
    <property type="entry name" value="FAD/NAD(P)-binding domain"/>
    <property type="match status" value="1"/>
</dbReference>
<dbReference type="EMBL" id="QWKX01000012">
    <property type="protein sequence ID" value="RIH78702.1"/>
    <property type="molecule type" value="Genomic_DNA"/>
</dbReference>
<dbReference type="Proteomes" id="UP000266089">
    <property type="component" value="Unassembled WGS sequence"/>
</dbReference>
<dbReference type="OrthoDB" id="9794226at2"/>
<feature type="domain" description="FAD dependent oxidoreductase" evidence="5">
    <location>
        <begin position="5"/>
        <end position="367"/>
    </location>
</feature>